<dbReference type="PANTHER" id="PTHR43003">
    <property type="entry name" value="DNA-3-METHYLADENINE GLYCOSYLASE"/>
    <property type="match status" value="1"/>
</dbReference>
<keyword evidence="15" id="KW-1185">Reference proteome</keyword>
<dbReference type="GO" id="GO:0005737">
    <property type="term" value="C:cytoplasm"/>
    <property type="evidence" value="ECO:0007669"/>
    <property type="project" value="TreeGrafter"/>
</dbReference>
<dbReference type="InterPro" id="IPR051912">
    <property type="entry name" value="Alkylbase_DNA_Glycosylase/TA"/>
</dbReference>
<proteinExistence type="predicted"/>
<dbReference type="Gene3D" id="1.10.10.60">
    <property type="entry name" value="Homeodomain-like"/>
    <property type="match status" value="1"/>
</dbReference>
<evidence type="ECO:0000256" key="7">
    <source>
        <dbReference type="ARBA" id="ARBA00022763"/>
    </source>
</evidence>
<evidence type="ECO:0000256" key="4">
    <source>
        <dbReference type="ARBA" id="ARBA00022603"/>
    </source>
</evidence>
<keyword evidence="12" id="KW-0804">Transcription</keyword>
<keyword evidence="5" id="KW-0808">Transferase</keyword>
<dbReference type="Pfam" id="PF06029">
    <property type="entry name" value="AlkA_N"/>
    <property type="match status" value="1"/>
</dbReference>
<evidence type="ECO:0000256" key="3">
    <source>
        <dbReference type="ARBA" id="ARBA00012000"/>
    </source>
</evidence>
<dbReference type="InterPro" id="IPR003265">
    <property type="entry name" value="HhH-GPD_domain"/>
</dbReference>
<dbReference type="Gene3D" id="3.30.310.20">
    <property type="entry name" value="DNA-3-methyladenine glycosylase AlkA, N-terminal domain"/>
    <property type="match status" value="1"/>
</dbReference>
<keyword evidence="4" id="KW-0489">Methyltransferase</keyword>
<keyword evidence="7" id="KW-0227">DNA damage</keyword>
<keyword evidence="8" id="KW-0862">Zinc</keyword>
<dbReference type="Gene3D" id="3.40.10.10">
    <property type="entry name" value="DNA Methylphosphotriester Repair Domain"/>
    <property type="match status" value="1"/>
</dbReference>
<dbReference type="Pfam" id="PF02805">
    <property type="entry name" value="Ada_Zn_binding"/>
    <property type="match status" value="1"/>
</dbReference>
<dbReference type="InterPro" id="IPR010316">
    <property type="entry name" value="AlkA_N"/>
</dbReference>
<dbReference type="STRING" id="946333.A4W93_11875"/>
<dbReference type="InterPro" id="IPR018060">
    <property type="entry name" value="HTH_AraC"/>
</dbReference>
<dbReference type="GO" id="GO:0008168">
    <property type="term" value="F:methyltransferase activity"/>
    <property type="evidence" value="ECO:0007669"/>
    <property type="project" value="UniProtKB-KW"/>
</dbReference>
<keyword evidence="11" id="KW-0010">Activator</keyword>
<dbReference type="GO" id="GO:0008725">
    <property type="term" value="F:DNA-3-methyladenine glycosylase activity"/>
    <property type="evidence" value="ECO:0007669"/>
    <property type="project" value="TreeGrafter"/>
</dbReference>
<dbReference type="GO" id="GO:0008270">
    <property type="term" value="F:zinc ion binding"/>
    <property type="evidence" value="ECO:0007669"/>
    <property type="project" value="InterPro"/>
</dbReference>
<comment type="cofactor">
    <cofactor evidence="2">
        <name>Zn(2+)</name>
        <dbReference type="ChEBI" id="CHEBI:29105"/>
    </cofactor>
</comment>
<evidence type="ECO:0000256" key="8">
    <source>
        <dbReference type="ARBA" id="ARBA00022833"/>
    </source>
</evidence>
<protein>
    <recommendedName>
        <fullName evidence="3">DNA-3-methyladenine glycosylase II</fullName>
        <ecNumber evidence="3">3.2.2.21</ecNumber>
    </recommendedName>
</protein>
<evidence type="ECO:0000313" key="15">
    <source>
        <dbReference type="Proteomes" id="UP000193427"/>
    </source>
</evidence>
<dbReference type="PANTHER" id="PTHR43003:SF13">
    <property type="entry name" value="DNA-3-METHYLADENINE GLYCOSYLASE 2"/>
    <property type="match status" value="1"/>
</dbReference>
<dbReference type="SUPFAM" id="SSF57884">
    <property type="entry name" value="Ada DNA repair protein, N-terminal domain (N-Ada 10)"/>
    <property type="match status" value="1"/>
</dbReference>
<dbReference type="KEGG" id="rgu:A4W93_11875"/>
<dbReference type="GO" id="GO:0032259">
    <property type="term" value="P:methylation"/>
    <property type="evidence" value="ECO:0007669"/>
    <property type="project" value="UniProtKB-KW"/>
</dbReference>
<dbReference type="Proteomes" id="UP000193427">
    <property type="component" value="Chromosome"/>
</dbReference>
<dbReference type="SMART" id="SM00342">
    <property type="entry name" value="HTH_ARAC"/>
    <property type="match status" value="1"/>
</dbReference>
<dbReference type="GO" id="GO:0006285">
    <property type="term" value="P:base-excision repair, AP site formation"/>
    <property type="evidence" value="ECO:0007669"/>
    <property type="project" value="TreeGrafter"/>
</dbReference>
<reference evidence="14 15" key="1">
    <citation type="submission" date="2016-04" db="EMBL/GenBank/DDBJ databases">
        <title>Complete genome sequence of natural rubber-degrading, novel Gram-negative bacterium, Rhizobacter gummiphilus strain NS21.</title>
        <authorList>
            <person name="Tabata M."/>
            <person name="Kasai D."/>
            <person name="Fukuda M."/>
        </authorList>
    </citation>
    <scope>NUCLEOTIDE SEQUENCE [LARGE SCALE GENOMIC DNA]</scope>
    <source>
        <strain evidence="14 15">NS21</strain>
    </source>
</reference>
<dbReference type="InterPro" id="IPR037046">
    <property type="entry name" value="AlkA_N_sf"/>
</dbReference>
<dbReference type="GO" id="GO:0006307">
    <property type="term" value="P:DNA alkylation repair"/>
    <property type="evidence" value="ECO:0007669"/>
    <property type="project" value="TreeGrafter"/>
</dbReference>
<dbReference type="Pfam" id="PF00730">
    <property type="entry name" value="HhH-GPD"/>
    <property type="match status" value="1"/>
</dbReference>
<evidence type="ECO:0000256" key="9">
    <source>
        <dbReference type="ARBA" id="ARBA00023015"/>
    </source>
</evidence>
<keyword evidence="9" id="KW-0805">Transcription regulation</keyword>
<evidence type="ECO:0000256" key="5">
    <source>
        <dbReference type="ARBA" id="ARBA00022679"/>
    </source>
</evidence>
<keyword evidence="13" id="KW-0234">DNA repair</keyword>
<dbReference type="SMART" id="SM00478">
    <property type="entry name" value="ENDO3c"/>
    <property type="match status" value="1"/>
</dbReference>
<dbReference type="Pfam" id="PF12833">
    <property type="entry name" value="HTH_18"/>
    <property type="match status" value="1"/>
</dbReference>
<evidence type="ECO:0000256" key="12">
    <source>
        <dbReference type="ARBA" id="ARBA00023163"/>
    </source>
</evidence>
<dbReference type="GO" id="GO:0043916">
    <property type="term" value="F:DNA-7-methylguanine glycosylase activity"/>
    <property type="evidence" value="ECO:0007669"/>
    <property type="project" value="TreeGrafter"/>
</dbReference>
<evidence type="ECO:0000256" key="1">
    <source>
        <dbReference type="ARBA" id="ARBA00000086"/>
    </source>
</evidence>
<gene>
    <name evidence="14" type="ORF">A4W93_11875</name>
</gene>
<dbReference type="Gene3D" id="1.10.340.30">
    <property type="entry name" value="Hypothetical protein, domain 2"/>
    <property type="match status" value="1"/>
</dbReference>
<dbReference type="CDD" id="cd00056">
    <property type="entry name" value="ENDO3c"/>
    <property type="match status" value="1"/>
</dbReference>
<dbReference type="RefSeq" id="WP_085750813.1">
    <property type="nucleotide sequence ID" value="NZ_BSPR01000023.1"/>
</dbReference>
<dbReference type="OrthoDB" id="9811249at2"/>
<dbReference type="GO" id="GO:0032131">
    <property type="term" value="F:alkylated DNA binding"/>
    <property type="evidence" value="ECO:0007669"/>
    <property type="project" value="TreeGrafter"/>
</dbReference>
<dbReference type="EC" id="3.2.2.21" evidence="3"/>
<evidence type="ECO:0000256" key="10">
    <source>
        <dbReference type="ARBA" id="ARBA00023125"/>
    </source>
</evidence>
<dbReference type="Gene3D" id="1.10.1670.10">
    <property type="entry name" value="Helix-hairpin-Helix base-excision DNA repair enzymes (C-terminal)"/>
    <property type="match status" value="1"/>
</dbReference>
<dbReference type="GO" id="GO:0032993">
    <property type="term" value="C:protein-DNA complex"/>
    <property type="evidence" value="ECO:0007669"/>
    <property type="project" value="TreeGrafter"/>
</dbReference>
<evidence type="ECO:0000256" key="13">
    <source>
        <dbReference type="ARBA" id="ARBA00023204"/>
    </source>
</evidence>
<dbReference type="PROSITE" id="PS00041">
    <property type="entry name" value="HTH_ARAC_FAMILY_1"/>
    <property type="match status" value="1"/>
</dbReference>
<dbReference type="SUPFAM" id="SSF46689">
    <property type="entry name" value="Homeodomain-like"/>
    <property type="match status" value="2"/>
</dbReference>
<comment type="catalytic activity">
    <reaction evidence="1">
        <text>Hydrolysis of alkylated DNA, releasing 3-methyladenine, 3-methylguanine, 7-methylguanine and 7-methyladenine.</text>
        <dbReference type="EC" id="3.2.2.21"/>
    </reaction>
</comment>
<dbReference type="InterPro" id="IPR004026">
    <property type="entry name" value="Ada_DNA_repair_Zn-bd"/>
</dbReference>
<evidence type="ECO:0000256" key="11">
    <source>
        <dbReference type="ARBA" id="ARBA00023159"/>
    </source>
</evidence>
<name>A0A1W6L8B1_9BURK</name>
<organism evidence="14 15">
    <name type="scientific">Piscinibacter gummiphilus</name>
    <dbReference type="NCBI Taxonomy" id="946333"/>
    <lineage>
        <taxon>Bacteria</taxon>
        <taxon>Pseudomonadati</taxon>
        <taxon>Pseudomonadota</taxon>
        <taxon>Betaproteobacteria</taxon>
        <taxon>Burkholderiales</taxon>
        <taxon>Sphaerotilaceae</taxon>
        <taxon>Piscinibacter</taxon>
    </lineage>
</organism>
<evidence type="ECO:0000256" key="2">
    <source>
        <dbReference type="ARBA" id="ARBA00001947"/>
    </source>
</evidence>
<sequence length="489" mass="53273">MELDDDAAYEVLKARDARFDGRLFVGVTSTGIYCRPVCRVRIPKRENCRFFGTPAQAEASSFRPCLKCRPEVAPGPGHAWSTMDASRTLARQAAHWLDGRVGDGGVPSIAALAERLGVSDRHLRRIFLAEHGVTPLQYLQTRRLLLSKQLLTDTRLPVTAVALASGFMSVRRFNAAFAESYRMSPSALRRETDTDAPATEAVVVHLGLRPPYDHAALLKFLAARAVPGVEAVAGACIRRSVRAGVLGDMAGWLEAEFLVDRPLVRVRFAPELSPVSGRLLATVRRWLDLDADPATIDLALADLPGAPGQRLPGSVDAFEMAVRAVLGQQVTVAAARTLARRLVDRFGQPAASPWPEIDRTFPSPEVLASAPVESVAELGIIRARAGAIAALAEAWPRLSARMRTERSPEPLIADLCDLPGIGPWTAHYIAMRATGWPDAFPPKDVAVLNAMKALFGATTPREAERLAERWQPWRAYAVLRLWNSLSTSP</sequence>
<dbReference type="InterPro" id="IPR023170">
    <property type="entry name" value="HhH_base_excis_C"/>
</dbReference>
<dbReference type="EMBL" id="CP015118">
    <property type="protein sequence ID" value="ARN20535.1"/>
    <property type="molecule type" value="Genomic_DNA"/>
</dbReference>
<dbReference type="AlphaFoldDB" id="A0A1W6L8B1"/>
<dbReference type="PROSITE" id="PS01124">
    <property type="entry name" value="HTH_ARAC_FAMILY_2"/>
    <property type="match status" value="1"/>
</dbReference>
<keyword evidence="10" id="KW-0238">DNA-binding</keyword>
<dbReference type="InterPro" id="IPR035451">
    <property type="entry name" value="Ada-like_dom_sf"/>
</dbReference>
<dbReference type="GO" id="GO:0003700">
    <property type="term" value="F:DNA-binding transcription factor activity"/>
    <property type="evidence" value="ECO:0007669"/>
    <property type="project" value="InterPro"/>
</dbReference>
<evidence type="ECO:0000256" key="6">
    <source>
        <dbReference type="ARBA" id="ARBA00022723"/>
    </source>
</evidence>
<dbReference type="InterPro" id="IPR009057">
    <property type="entry name" value="Homeodomain-like_sf"/>
</dbReference>
<dbReference type="SUPFAM" id="SSF55945">
    <property type="entry name" value="TATA-box binding protein-like"/>
    <property type="match status" value="1"/>
</dbReference>
<dbReference type="InterPro" id="IPR011257">
    <property type="entry name" value="DNA_glycosylase"/>
</dbReference>
<accession>A0A1W6L8B1</accession>
<dbReference type="SMART" id="SM01009">
    <property type="entry name" value="AlkA_N"/>
    <property type="match status" value="1"/>
</dbReference>
<dbReference type="GO" id="GO:0043565">
    <property type="term" value="F:sequence-specific DNA binding"/>
    <property type="evidence" value="ECO:0007669"/>
    <property type="project" value="InterPro"/>
</dbReference>
<keyword evidence="6" id="KW-0479">Metal-binding</keyword>
<evidence type="ECO:0000313" key="14">
    <source>
        <dbReference type="EMBL" id="ARN20535.1"/>
    </source>
</evidence>
<dbReference type="InterPro" id="IPR018062">
    <property type="entry name" value="HTH_AraC-typ_CS"/>
</dbReference>
<dbReference type="SUPFAM" id="SSF48150">
    <property type="entry name" value="DNA-glycosylase"/>
    <property type="match status" value="1"/>
</dbReference>